<dbReference type="InterPro" id="IPR040392">
    <property type="entry name" value="PKHA4-7_PH"/>
</dbReference>
<reference evidence="6" key="1">
    <citation type="journal article" date="2023" name="IScience">
        <title>Live-bearing cockroach genome reveals convergent evolutionary mechanisms linked to viviparity in insects and beyond.</title>
        <authorList>
            <person name="Fouks B."/>
            <person name="Harrison M.C."/>
            <person name="Mikhailova A.A."/>
            <person name="Marchal E."/>
            <person name="English S."/>
            <person name="Carruthers M."/>
            <person name="Jennings E.C."/>
            <person name="Chiamaka E.L."/>
            <person name="Frigard R.A."/>
            <person name="Pippel M."/>
            <person name="Attardo G.M."/>
            <person name="Benoit J.B."/>
            <person name="Bornberg-Bauer E."/>
            <person name="Tobe S.S."/>
        </authorList>
    </citation>
    <scope>NUCLEOTIDE SEQUENCE</scope>
    <source>
        <strain evidence="6">Stay&amp;Tobe</strain>
    </source>
</reference>
<evidence type="ECO:0000259" key="5">
    <source>
        <dbReference type="PROSITE" id="PS50003"/>
    </source>
</evidence>
<evidence type="ECO:0000256" key="2">
    <source>
        <dbReference type="ARBA" id="ARBA00022490"/>
    </source>
</evidence>
<keyword evidence="3" id="KW-0597">Phosphoprotein</keyword>
<evidence type="ECO:0000256" key="4">
    <source>
        <dbReference type="SAM" id="MobiDB-lite"/>
    </source>
</evidence>
<feature type="compositionally biased region" description="Low complexity" evidence="4">
    <location>
        <begin position="598"/>
        <end position="610"/>
    </location>
</feature>
<feature type="compositionally biased region" description="Basic and acidic residues" evidence="4">
    <location>
        <begin position="647"/>
        <end position="664"/>
    </location>
</feature>
<feature type="compositionally biased region" description="Polar residues" evidence="4">
    <location>
        <begin position="762"/>
        <end position="777"/>
    </location>
</feature>
<dbReference type="CDD" id="cd13248">
    <property type="entry name" value="PH_PEPP1_2_3"/>
    <property type="match status" value="1"/>
</dbReference>
<dbReference type="PANTHER" id="PTHR12752">
    <property type="entry name" value="PHOSPHOINOSITOL 3-PHOSPHATE-BINDING PROTEIN"/>
    <property type="match status" value="1"/>
</dbReference>
<keyword evidence="2" id="KW-0963">Cytoplasm</keyword>
<feature type="compositionally biased region" description="Basic and acidic residues" evidence="4">
    <location>
        <begin position="717"/>
        <end position="726"/>
    </location>
</feature>
<sequence length="777" mass="87084">MDAGEKQQQQPGAQQQAPSRRKSGGGNQQQLRSPVVKRPASAPVALQGWLHKQGSEGLMLWKKRWFVLSEYCLFYYKGPEEEKLLGSILLPSYKISPCSSEDRVYRKFAFKAEHTNMRTYYFAADTRELMVQWMNALSLASILQEGSSWDDRRSGRPSMSSISSLLNQSADDSDSGFHGYRPPRSGTTGTASSVPPSSSKLSNEDREDTSRQLNTSHDSVVSNGWGGQKPSPHQPLYANAPPKPRRLTEHEDYGASSPEPSPDRRLEDMSGKKTPQDLDGSKAAGFVPRIAQPQQPVRSDRTESQQGSGSHAQTTNVERRTPDTYGRSNSTTPGPSGSSKPAGSNGGDYEDVYNTSDAMRHSGSEGGYGEVYKRSSNQVAYIKGAGPQPPDLQTSAMHVPNVYPTPMQQQHPHHHHHHHHHQSVQQQRHREPRPNRYPPRPHSADFLDYDAKRYHQHNYQPQYPPQYAARVGRLPTPKSSLDVVPPPDPNVSDNYHWSEERYAQKMRQSASYMHQIPMTHPRPSSSRATTPSARLSTLSGVSMMTPDGGLIHAQSGAQLGGVSSGGSVNSESAGVVMRHPKRTELMASDGGNVRSPSRQQYQQQQQLQQRRWSEYADPRTNGQFMRSASARLPRQRYQDDENDSQCDDQRQKSTSDIREGEKKIQQREESMKRLLEWKQRMLQSPLTRKPSGSSTRGTAQNELSKYYKQQVLRELANHEARTRDISGQEGRGSSRRRLQIDDTGTVPGRTSLRSRSQDGRRSSASLPRYNSYSSDDE</sequence>
<feature type="region of interest" description="Disordered" evidence="4">
    <location>
        <begin position="539"/>
        <end position="664"/>
    </location>
</feature>
<name>A0AAD7ZMT8_DIPPU</name>
<feature type="region of interest" description="Disordered" evidence="4">
    <location>
        <begin position="148"/>
        <end position="445"/>
    </location>
</feature>
<feature type="compositionally biased region" description="Basic and acidic residues" evidence="4">
    <location>
        <begin position="261"/>
        <end position="280"/>
    </location>
</feature>
<dbReference type="Gene3D" id="2.30.29.30">
    <property type="entry name" value="Pleckstrin-homology domain (PH domain)/Phosphotyrosine-binding domain (PTB)"/>
    <property type="match status" value="1"/>
</dbReference>
<evidence type="ECO:0000313" key="7">
    <source>
        <dbReference type="Proteomes" id="UP001233999"/>
    </source>
</evidence>
<dbReference type="Pfam" id="PF00169">
    <property type="entry name" value="PH"/>
    <property type="match status" value="1"/>
</dbReference>
<feature type="compositionally biased region" description="Polar residues" evidence="4">
    <location>
        <begin position="304"/>
        <end position="316"/>
    </location>
</feature>
<feature type="compositionally biased region" description="Low complexity" evidence="4">
    <location>
        <begin position="326"/>
        <end position="343"/>
    </location>
</feature>
<protein>
    <recommendedName>
        <fullName evidence="5">PH domain-containing protein</fullName>
    </recommendedName>
</protein>
<feature type="compositionally biased region" description="Low complexity" evidence="4">
    <location>
        <begin position="565"/>
        <end position="576"/>
    </location>
</feature>
<reference evidence="6" key="2">
    <citation type="submission" date="2023-05" db="EMBL/GenBank/DDBJ databases">
        <authorList>
            <person name="Fouks B."/>
        </authorList>
    </citation>
    <scope>NUCLEOTIDE SEQUENCE</scope>
    <source>
        <strain evidence="6">Stay&amp;Tobe</strain>
        <tissue evidence="6">Testes</tissue>
    </source>
</reference>
<dbReference type="SUPFAM" id="SSF50729">
    <property type="entry name" value="PH domain-like"/>
    <property type="match status" value="1"/>
</dbReference>
<dbReference type="GO" id="GO:0016020">
    <property type="term" value="C:membrane"/>
    <property type="evidence" value="ECO:0007669"/>
    <property type="project" value="UniProtKB-ARBA"/>
</dbReference>
<feature type="compositionally biased region" description="Low complexity" evidence="4">
    <location>
        <begin position="185"/>
        <end position="199"/>
    </location>
</feature>
<dbReference type="FunFam" id="2.30.29.30:FF:000103">
    <property type="entry name" value="Pleckstrin homology domain-containing family A member 4"/>
    <property type="match status" value="1"/>
</dbReference>
<organism evidence="6 7">
    <name type="scientific">Diploptera punctata</name>
    <name type="common">Pacific beetle cockroach</name>
    <dbReference type="NCBI Taxonomy" id="6984"/>
    <lineage>
        <taxon>Eukaryota</taxon>
        <taxon>Metazoa</taxon>
        <taxon>Ecdysozoa</taxon>
        <taxon>Arthropoda</taxon>
        <taxon>Hexapoda</taxon>
        <taxon>Insecta</taxon>
        <taxon>Pterygota</taxon>
        <taxon>Neoptera</taxon>
        <taxon>Polyneoptera</taxon>
        <taxon>Dictyoptera</taxon>
        <taxon>Blattodea</taxon>
        <taxon>Blaberoidea</taxon>
        <taxon>Blaberidae</taxon>
        <taxon>Diplopterinae</taxon>
        <taxon>Diploptera</taxon>
    </lineage>
</organism>
<feature type="compositionally biased region" description="Polar residues" evidence="4">
    <location>
        <begin position="211"/>
        <end position="222"/>
    </location>
</feature>
<feature type="domain" description="PH" evidence="5">
    <location>
        <begin position="43"/>
        <end position="142"/>
    </location>
</feature>
<evidence type="ECO:0000256" key="1">
    <source>
        <dbReference type="ARBA" id="ARBA00004496"/>
    </source>
</evidence>
<dbReference type="PROSITE" id="PS50003">
    <property type="entry name" value="PH_DOMAIN"/>
    <property type="match status" value="1"/>
</dbReference>
<dbReference type="AlphaFoldDB" id="A0AAD7ZMT8"/>
<evidence type="ECO:0000313" key="6">
    <source>
        <dbReference type="EMBL" id="KAJ9583629.1"/>
    </source>
</evidence>
<feature type="region of interest" description="Disordered" evidence="4">
    <location>
        <begin position="1"/>
        <end position="39"/>
    </location>
</feature>
<dbReference type="InterPro" id="IPR001849">
    <property type="entry name" value="PH_domain"/>
</dbReference>
<comment type="subcellular location">
    <subcellularLocation>
        <location evidence="1">Cytoplasm</location>
    </subcellularLocation>
</comment>
<dbReference type="Proteomes" id="UP001233999">
    <property type="component" value="Unassembled WGS sequence"/>
</dbReference>
<feature type="compositionally biased region" description="Low complexity" evidence="4">
    <location>
        <begin position="7"/>
        <end position="18"/>
    </location>
</feature>
<dbReference type="SMART" id="SM00233">
    <property type="entry name" value="PH"/>
    <property type="match status" value="1"/>
</dbReference>
<feature type="compositionally biased region" description="Basic residues" evidence="4">
    <location>
        <begin position="411"/>
        <end position="422"/>
    </location>
</feature>
<feature type="region of interest" description="Disordered" evidence="4">
    <location>
        <begin position="717"/>
        <end position="777"/>
    </location>
</feature>
<feature type="non-terminal residue" evidence="6">
    <location>
        <position position="777"/>
    </location>
</feature>
<dbReference type="InterPro" id="IPR011993">
    <property type="entry name" value="PH-like_dom_sf"/>
</dbReference>
<gene>
    <name evidence="6" type="ORF">L9F63_022027</name>
</gene>
<accession>A0AAD7ZMT8</accession>
<dbReference type="EMBL" id="JASPKZ010007559">
    <property type="protein sequence ID" value="KAJ9583629.1"/>
    <property type="molecule type" value="Genomic_DNA"/>
</dbReference>
<comment type="caution">
    <text evidence="6">The sequence shown here is derived from an EMBL/GenBank/DDBJ whole genome shotgun (WGS) entry which is preliminary data.</text>
</comment>
<evidence type="ECO:0000256" key="3">
    <source>
        <dbReference type="ARBA" id="ARBA00022553"/>
    </source>
</evidence>
<dbReference type="PANTHER" id="PTHR12752:SF9">
    <property type="entry name" value="KRAMER, ISOFORM I"/>
    <property type="match status" value="1"/>
</dbReference>
<keyword evidence="7" id="KW-1185">Reference proteome</keyword>
<feature type="region of interest" description="Disordered" evidence="4">
    <location>
        <begin position="682"/>
        <end position="701"/>
    </location>
</feature>
<dbReference type="GO" id="GO:0005737">
    <property type="term" value="C:cytoplasm"/>
    <property type="evidence" value="ECO:0007669"/>
    <property type="project" value="UniProtKB-SubCell"/>
</dbReference>
<proteinExistence type="predicted"/>